<dbReference type="Gene3D" id="3.30.40.10">
    <property type="entry name" value="Zinc/RING finger domain, C3HC4 (zinc finger)"/>
    <property type="match status" value="1"/>
</dbReference>
<feature type="compositionally biased region" description="Basic and acidic residues" evidence="12">
    <location>
        <begin position="153"/>
        <end position="182"/>
    </location>
</feature>
<dbReference type="GO" id="GO:0006302">
    <property type="term" value="P:double-strand break repair"/>
    <property type="evidence" value="ECO:0007669"/>
    <property type="project" value="TreeGrafter"/>
</dbReference>
<evidence type="ECO:0000256" key="7">
    <source>
        <dbReference type="ARBA" id="ARBA00022771"/>
    </source>
</evidence>
<dbReference type="SMART" id="SM00184">
    <property type="entry name" value="RING"/>
    <property type="match status" value="1"/>
</dbReference>
<keyword evidence="10" id="KW-0539">Nucleus</keyword>
<feature type="region of interest" description="Disordered" evidence="12">
    <location>
        <begin position="242"/>
        <end position="286"/>
    </location>
</feature>
<evidence type="ECO:0000259" key="13">
    <source>
        <dbReference type="PROSITE" id="PS50089"/>
    </source>
</evidence>
<evidence type="ECO:0000256" key="2">
    <source>
        <dbReference type="ARBA" id="ARBA00004123"/>
    </source>
</evidence>
<dbReference type="GO" id="GO:0031491">
    <property type="term" value="F:nucleosome binding"/>
    <property type="evidence" value="ECO:0007669"/>
    <property type="project" value="TreeGrafter"/>
</dbReference>
<evidence type="ECO:0000256" key="11">
    <source>
        <dbReference type="PROSITE-ProRule" id="PRU00175"/>
    </source>
</evidence>
<evidence type="ECO:0000256" key="9">
    <source>
        <dbReference type="ARBA" id="ARBA00022833"/>
    </source>
</evidence>
<dbReference type="GO" id="GO:0008270">
    <property type="term" value="F:zinc ion binding"/>
    <property type="evidence" value="ECO:0007669"/>
    <property type="project" value="UniProtKB-KW"/>
</dbReference>
<keyword evidence="15" id="KW-1185">Reference proteome</keyword>
<evidence type="ECO:0000313" key="15">
    <source>
        <dbReference type="Proteomes" id="UP001046870"/>
    </source>
</evidence>
<keyword evidence="5" id="KW-0479">Metal-binding</keyword>
<evidence type="ECO:0000313" key="14">
    <source>
        <dbReference type="EMBL" id="KAG7483844.1"/>
    </source>
</evidence>
<evidence type="ECO:0000256" key="1">
    <source>
        <dbReference type="ARBA" id="ARBA00000900"/>
    </source>
</evidence>
<comment type="catalytic activity">
    <reaction evidence="1">
        <text>S-ubiquitinyl-[E2 ubiquitin-conjugating enzyme]-L-cysteine + [acceptor protein]-L-lysine = [E2 ubiquitin-conjugating enzyme]-L-cysteine + N(6)-ubiquitinyl-[acceptor protein]-L-lysine.</text>
        <dbReference type="EC" id="2.3.2.27"/>
    </reaction>
</comment>
<dbReference type="GO" id="GO:0061630">
    <property type="term" value="F:ubiquitin protein ligase activity"/>
    <property type="evidence" value="ECO:0007669"/>
    <property type="project" value="UniProtKB-EC"/>
</dbReference>
<protein>
    <recommendedName>
        <fullName evidence="3">RING-type E3 ubiquitin transferase</fullName>
        <ecNumber evidence="3">2.3.2.27</ecNumber>
    </recommendedName>
</protein>
<dbReference type="OrthoDB" id="8959987at2759"/>
<dbReference type="AlphaFoldDB" id="A0A9D3QBA8"/>
<dbReference type="Proteomes" id="UP001046870">
    <property type="component" value="Chromosome 3"/>
</dbReference>
<keyword evidence="9" id="KW-0862">Zinc</keyword>
<feature type="compositionally biased region" description="Basic residues" evidence="12">
    <location>
        <begin position="580"/>
        <end position="592"/>
    </location>
</feature>
<dbReference type="Pfam" id="PF00097">
    <property type="entry name" value="zf-C3HC4"/>
    <property type="match status" value="1"/>
</dbReference>
<feature type="compositionally biased region" description="Polar residues" evidence="12">
    <location>
        <begin position="439"/>
        <end position="484"/>
    </location>
</feature>
<keyword evidence="4" id="KW-0808">Transferase</keyword>
<feature type="region of interest" description="Disordered" evidence="12">
    <location>
        <begin position="153"/>
        <end position="222"/>
    </location>
</feature>
<accession>A0A9D3QBA8</accession>
<dbReference type="EC" id="2.3.2.27" evidence="3"/>
<dbReference type="EMBL" id="JAFDVH010000003">
    <property type="protein sequence ID" value="KAG7483844.1"/>
    <property type="molecule type" value="Genomic_DNA"/>
</dbReference>
<dbReference type="CDD" id="cd16550">
    <property type="entry name" value="RING-HC_RNF168"/>
    <property type="match status" value="1"/>
</dbReference>
<evidence type="ECO:0000256" key="6">
    <source>
        <dbReference type="ARBA" id="ARBA00022763"/>
    </source>
</evidence>
<name>A0A9D3QBA8_MEGAT</name>
<feature type="compositionally biased region" description="Polar residues" evidence="12">
    <location>
        <begin position="274"/>
        <end position="285"/>
    </location>
</feature>
<sequence length="592" mass="67366">MAAFSSAELGGFGRMEREQKNTTHAAGVGSGVETTVRQLTLEEARCPVCFEILLEPVTMPCMHSVCLPCFKRTVELTSLCCPLCRLRVSSWARRHSREKSLVNTELWDRVRQSYPERCKRRMEQREGETVGKEIIFRAPVHICKPGEIRQEYEKQKKKMEEEKEKGEKASEEAIHKSLENDQRQTGNQKKKTTCHKPVEPRLMPVTKEQEDKKKKHHHQRKEEFGTLKPIQDSVLGVLSDSENEEPIGKRTRHTSAFVRKTRSSSGSGRIVQSHVGQRSRSCTSTEEGRVRNSCLSRMAAVAKTSIAYSSNAGILLSSENSRSFSAPILAPDKRLAWRCVAGSAAPLMPPHSKPERSISPESNDSISEELNHFKPIVCSPCTPPKRLPDGRIVEPVIVKSTPRNLSQSFHKATSYEASPTILYKWKQIEMDRQCTRMTSKGTITSPISEDLIPSQSPGAMRSSRSPANVQDQMNSRDGVNSRPTSWRGRKKRQKTKHLEEAGRVKRPRPQSREDGDMEPDPSCLYAQRLQQEREDRELALKLQRQFNMESQMADRRKTSPDKYLLRSWSSHESSMEHCPRRSVRISQKKQAL</sequence>
<dbReference type="InterPro" id="IPR001841">
    <property type="entry name" value="Znf_RING"/>
</dbReference>
<dbReference type="PANTHER" id="PTHR23328">
    <property type="entry name" value="RING-TYPE DOMAIN-CONTAINING PROTEIN"/>
    <property type="match status" value="1"/>
</dbReference>
<evidence type="ECO:0000256" key="5">
    <source>
        <dbReference type="ARBA" id="ARBA00022723"/>
    </source>
</evidence>
<evidence type="ECO:0000256" key="4">
    <source>
        <dbReference type="ARBA" id="ARBA00022679"/>
    </source>
</evidence>
<dbReference type="InterPro" id="IPR018957">
    <property type="entry name" value="Znf_C3HC4_RING-type"/>
</dbReference>
<gene>
    <name evidence="14" type="ORF">MATL_G00042600</name>
</gene>
<reference evidence="14" key="1">
    <citation type="submission" date="2021-01" db="EMBL/GenBank/DDBJ databases">
        <authorList>
            <person name="Zahm M."/>
            <person name="Roques C."/>
            <person name="Cabau C."/>
            <person name="Klopp C."/>
            <person name="Donnadieu C."/>
            <person name="Jouanno E."/>
            <person name="Lampietro C."/>
            <person name="Louis A."/>
            <person name="Herpin A."/>
            <person name="Echchiki A."/>
            <person name="Berthelot C."/>
            <person name="Parey E."/>
            <person name="Roest-Crollius H."/>
            <person name="Braasch I."/>
            <person name="Postlethwait J."/>
            <person name="Bobe J."/>
            <person name="Montfort J."/>
            <person name="Bouchez O."/>
            <person name="Begum T."/>
            <person name="Mejri S."/>
            <person name="Adams A."/>
            <person name="Chen W.-J."/>
            <person name="Guiguen Y."/>
        </authorList>
    </citation>
    <scope>NUCLEOTIDE SEQUENCE</scope>
    <source>
        <strain evidence="14">YG-15Mar2019-1</strain>
        <tissue evidence="14">Brain</tissue>
    </source>
</reference>
<dbReference type="InterPro" id="IPR013083">
    <property type="entry name" value="Znf_RING/FYVE/PHD"/>
</dbReference>
<dbReference type="GO" id="GO:0035861">
    <property type="term" value="C:site of double-strand break"/>
    <property type="evidence" value="ECO:0007669"/>
    <property type="project" value="TreeGrafter"/>
</dbReference>
<proteinExistence type="predicted"/>
<evidence type="ECO:0000256" key="3">
    <source>
        <dbReference type="ARBA" id="ARBA00012483"/>
    </source>
</evidence>
<organism evidence="14 15">
    <name type="scientific">Megalops atlanticus</name>
    <name type="common">Tarpon</name>
    <name type="synonym">Clupea gigantea</name>
    <dbReference type="NCBI Taxonomy" id="7932"/>
    <lineage>
        <taxon>Eukaryota</taxon>
        <taxon>Metazoa</taxon>
        <taxon>Chordata</taxon>
        <taxon>Craniata</taxon>
        <taxon>Vertebrata</taxon>
        <taxon>Euteleostomi</taxon>
        <taxon>Actinopterygii</taxon>
        <taxon>Neopterygii</taxon>
        <taxon>Teleostei</taxon>
        <taxon>Elopiformes</taxon>
        <taxon>Megalopidae</taxon>
        <taxon>Megalops</taxon>
    </lineage>
</organism>
<dbReference type="GO" id="GO:0005634">
    <property type="term" value="C:nucleus"/>
    <property type="evidence" value="ECO:0007669"/>
    <property type="project" value="UniProtKB-SubCell"/>
</dbReference>
<evidence type="ECO:0000256" key="10">
    <source>
        <dbReference type="ARBA" id="ARBA00023242"/>
    </source>
</evidence>
<evidence type="ECO:0000256" key="12">
    <source>
        <dbReference type="SAM" id="MobiDB-lite"/>
    </source>
</evidence>
<comment type="subcellular location">
    <subcellularLocation>
        <location evidence="2">Nucleus</location>
    </subcellularLocation>
</comment>
<keyword evidence="6" id="KW-0227">DNA damage</keyword>
<dbReference type="InterPro" id="IPR051657">
    <property type="entry name" value="RNF168/RNF169_E3_ubiq-ligase"/>
</dbReference>
<evidence type="ECO:0000256" key="8">
    <source>
        <dbReference type="ARBA" id="ARBA00022786"/>
    </source>
</evidence>
<dbReference type="PROSITE" id="PS50089">
    <property type="entry name" value="ZF_RING_2"/>
    <property type="match status" value="1"/>
</dbReference>
<comment type="caution">
    <text evidence="14">The sequence shown here is derived from an EMBL/GenBank/DDBJ whole genome shotgun (WGS) entry which is preliminary data.</text>
</comment>
<dbReference type="SUPFAM" id="SSF57850">
    <property type="entry name" value="RING/U-box"/>
    <property type="match status" value="1"/>
</dbReference>
<keyword evidence="7 11" id="KW-0863">Zinc-finger</keyword>
<feature type="region of interest" description="Disordered" evidence="12">
    <location>
        <begin position="569"/>
        <end position="592"/>
    </location>
</feature>
<feature type="region of interest" description="Disordered" evidence="12">
    <location>
        <begin position="439"/>
        <end position="524"/>
    </location>
</feature>
<feature type="domain" description="RING-type" evidence="13">
    <location>
        <begin position="46"/>
        <end position="85"/>
    </location>
</feature>
<dbReference type="PANTHER" id="PTHR23328:SF2">
    <property type="entry name" value="E3 UBIQUITIN-PROTEIN LIGASE RNF169"/>
    <property type="match status" value="1"/>
</dbReference>
<keyword evidence="8" id="KW-0833">Ubl conjugation pathway</keyword>